<proteinExistence type="predicted"/>
<keyword evidence="2" id="KW-0808">Transferase</keyword>
<accession>A0A175W5Y3</accession>
<evidence type="ECO:0000256" key="5">
    <source>
        <dbReference type="ARBA" id="ARBA00022840"/>
    </source>
</evidence>
<dbReference type="Pfam" id="PF00069">
    <property type="entry name" value="Pkinase"/>
    <property type="match status" value="1"/>
</dbReference>
<gene>
    <name evidence="7" type="ORF">MMYC01_204769</name>
</gene>
<dbReference type="PANTHER" id="PTHR45646:SF11">
    <property type="entry name" value="SERINE_THREONINE-PROTEIN KINASE DOA"/>
    <property type="match status" value="1"/>
</dbReference>
<reference evidence="7 8" key="1">
    <citation type="journal article" date="2016" name="Genome Announc.">
        <title>Genome Sequence of Madurella mycetomatis mm55, Isolated from a Human Mycetoma Case in Sudan.</title>
        <authorList>
            <person name="Smit S."/>
            <person name="Derks M.F."/>
            <person name="Bervoets S."/>
            <person name="Fahal A."/>
            <person name="van Leeuwen W."/>
            <person name="van Belkum A."/>
            <person name="van de Sande W.W."/>
        </authorList>
    </citation>
    <scope>NUCLEOTIDE SEQUENCE [LARGE SCALE GENOMIC DNA]</scope>
    <source>
        <strain evidence="8">mm55</strain>
    </source>
</reference>
<protein>
    <submittedName>
        <fullName evidence="7">Serine/threonine-protein kinase SKY1</fullName>
    </submittedName>
</protein>
<evidence type="ECO:0000256" key="4">
    <source>
        <dbReference type="ARBA" id="ARBA00022777"/>
    </source>
</evidence>
<dbReference type="GO" id="GO:0005634">
    <property type="term" value="C:nucleus"/>
    <property type="evidence" value="ECO:0007669"/>
    <property type="project" value="TreeGrafter"/>
</dbReference>
<sequence>MMSIEKDSVLIDFVRSRLASPQPRHIRAQNGRVTYLSQSDLGPLRVLLCCAWSYSVDIWNLGLLMWNLLEDISLFERPAGSDGEDDAHVHLAQMVSLLGNPPKPLIRRERILRNHRLEKPVINIRGKTCNTMNEFWGGPFFDDDGQIIRKDLIDRKKLSDTITELAGDEKETFLDFASSMLQWLPEKRKTAKELLQHPLFDSLYKDRERDIESRRSRHV</sequence>
<evidence type="ECO:0000256" key="2">
    <source>
        <dbReference type="ARBA" id="ARBA00022679"/>
    </source>
</evidence>
<keyword evidence="4 7" id="KW-0418">Kinase</keyword>
<dbReference type="SUPFAM" id="SSF56112">
    <property type="entry name" value="Protein kinase-like (PK-like)"/>
    <property type="match status" value="1"/>
</dbReference>
<dbReference type="InterPro" id="IPR011009">
    <property type="entry name" value="Kinase-like_dom_sf"/>
</dbReference>
<keyword evidence="1" id="KW-0723">Serine/threonine-protein kinase</keyword>
<keyword evidence="8" id="KW-1185">Reference proteome</keyword>
<dbReference type="AlphaFoldDB" id="A0A175W5Y3"/>
<evidence type="ECO:0000259" key="6">
    <source>
        <dbReference type="PROSITE" id="PS50011"/>
    </source>
</evidence>
<dbReference type="Gene3D" id="1.10.510.10">
    <property type="entry name" value="Transferase(Phosphotransferase) domain 1"/>
    <property type="match status" value="1"/>
</dbReference>
<evidence type="ECO:0000256" key="3">
    <source>
        <dbReference type="ARBA" id="ARBA00022741"/>
    </source>
</evidence>
<evidence type="ECO:0000256" key="1">
    <source>
        <dbReference type="ARBA" id="ARBA00022527"/>
    </source>
</evidence>
<keyword evidence="3" id="KW-0547">Nucleotide-binding</keyword>
<dbReference type="InterPro" id="IPR051175">
    <property type="entry name" value="CLK_kinases"/>
</dbReference>
<dbReference type="PROSITE" id="PS50011">
    <property type="entry name" value="PROTEIN_KINASE_DOM"/>
    <property type="match status" value="1"/>
</dbReference>
<dbReference type="OrthoDB" id="5979581at2759"/>
<name>A0A175W5Y3_9PEZI</name>
<comment type="caution">
    <text evidence="7">The sequence shown here is derived from an EMBL/GenBank/DDBJ whole genome shotgun (WGS) entry which is preliminary data.</text>
</comment>
<dbReference type="STRING" id="100816.A0A175W5Y3"/>
<dbReference type="GO" id="GO:0005524">
    <property type="term" value="F:ATP binding"/>
    <property type="evidence" value="ECO:0007669"/>
    <property type="project" value="UniProtKB-KW"/>
</dbReference>
<evidence type="ECO:0000313" key="7">
    <source>
        <dbReference type="EMBL" id="KXX78871.1"/>
    </source>
</evidence>
<feature type="domain" description="Protein kinase" evidence="6">
    <location>
        <begin position="1"/>
        <end position="200"/>
    </location>
</feature>
<keyword evidence="5" id="KW-0067">ATP-binding</keyword>
<dbReference type="GO" id="GO:0043484">
    <property type="term" value="P:regulation of RNA splicing"/>
    <property type="evidence" value="ECO:0007669"/>
    <property type="project" value="TreeGrafter"/>
</dbReference>
<dbReference type="Proteomes" id="UP000078237">
    <property type="component" value="Unassembled WGS sequence"/>
</dbReference>
<dbReference type="InterPro" id="IPR000719">
    <property type="entry name" value="Prot_kinase_dom"/>
</dbReference>
<dbReference type="VEuPathDB" id="FungiDB:MMYC01_204769"/>
<dbReference type="EMBL" id="LCTW02000105">
    <property type="protein sequence ID" value="KXX78871.1"/>
    <property type="molecule type" value="Genomic_DNA"/>
</dbReference>
<dbReference type="GO" id="GO:0004674">
    <property type="term" value="F:protein serine/threonine kinase activity"/>
    <property type="evidence" value="ECO:0007669"/>
    <property type="project" value="UniProtKB-KW"/>
</dbReference>
<organism evidence="7 8">
    <name type="scientific">Madurella mycetomatis</name>
    <dbReference type="NCBI Taxonomy" id="100816"/>
    <lineage>
        <taxon>Eukaryota</taxon>
        <taxon>Fungi</taxon>
        <taxon>Dikarya</taxon>
        <taxon>Ascomycota</taxon>
        <taxon>Pezizomycotina</taxon>
        <taxon>Sordariomycetes</taxon>
        <taxon>Sordariomycetidae</taxon>
        <taxon>Sordariales</taxon>
        <taxon>Sordariales incertae sedis</taxon>
        <taxon>Madurella</taxon>
    </lineage>
</organism>
<dbReference type="PANTHER" id="PTHR45646">
    <property type="entry name" value="SERINE/THREONINE-PROTEIN KINASE DOA-RELATED"/>
    <property type="match status" value="1"/>
</dbReference>
<evidence type="ECO:0000313" key="8">
    <source>
        <dbReference type="Proteomes" id="UP000078237"/>
    </source>
</evidence>